<dbReference type="EMBL" id="KN606333">
    <property type="protein sequence ID" value="KHJ79206.1"/>
    <property type="molecule type" value="Genomic_DNA"/>
</dbReference>
<sequence>MLANLLQVQPRLLLASSTSNLEMSVVPPSTPIYPQGMQYCGEYSGSESSFESPNNCYTYQQFMH</sequence>
<evidence type="ECO:0000313" key="2">
    <source>
        <dbReference type="Proteomes" id="UP000053660"/>
    </source>
</evidence>
<proteinExistence type="predicted"/>
<evidence type="ECO:0000313" key="1">
    <source>
        <dbReference type="EMBL" id="KHJ79206.1"/>
    </source>
</evidence>
<accession>A0A0B1S5Q6</accession>
<dbReference type="AlphaFoldDB" id="A0A0B1S5Q6"/>
<dbReference type="Proteomes" id="UP000053660">
    <property type="component" value="Unassembled WGS sequence"/>
</dbReference>
<keyword evidence="2" id="KW-1185">Reference proteome</keyword>
<dbReference type="OrthoDB" id="10039134at2759"/>
<gene>
    <name evidence="1" type="ORF">OESDEN_21154</name>
</gene>
<reference evidence="1 2" key="1">
    <citation type="submission" date="2014-03" db="EMBL/GenBank/DDBJ databases">
        <title>Draft genome of the hookworm Oesophagostomum dentatum.</title>
        <authorList>
            <person name="Mitreva M."/>
        </authorList>
    </citation>
    <scope>NUCLEOTIDE SEQUENCE [LARGE SCALE GENOMIC DNA]</scope>
    <source>
        <strain evidence="1 2">OD-Hann</strain>
    </source>
</reference>
<name>A0A0B1S5Q6_OESDE</name>
<organism evidence="1 2">
    <name type="scientific">Oesophagostomum dentatum</name>
    <name type="common">Nodular worm</name>
    <dbReference type="NCBI Taxonomy" id="61180"/>
    <lineage>
        <taxon>Eukaryota</taxon>
        <taxon>Metazoa</taxon>
        <taxon>Ecdysozoa</taxon>
        <taxon>Nematoda</taxon>
        <taxon>Chromadorea</taxon>
        <taxon>Rhabditida</taxon>
        <taxon>Rhabditina</taxon>
        <taxon>Rhabditomorpha</taxon>
        <taxon>Strongyloidea</taxon>
        <taxon>Strongylidae</taxon>
        <taxon>Oesophagostomum</taxon>
    </lineage>
</organism>
<protein>
    <submittedName>
        <fullName evidence="1">Uncharacterized protein</fullName>
    </submittedName>
</protein>